<protein>
    <submittedName>
        <fullName evidence="1">Uncharacterized protein</fullName>
    </submittedName>
</protein>
<dbReference type="EMBL" id="CAJOBA010115165">
    <property type="protein sequence ID" value="CAF4565096.1"/>
    <property type="molecule type" value="Genomic_DNA"/>
</dbReference>
<accession>A0A8S2YIL3</accession>
<evidence type="ECO:0000313" key="2">
    <source>
        <dbReference type="Proteomes" id="UP000682733"/>
    </source>
</evidence>
<comment type="caution">
    <text evidence="1">The sequence shown here is derived from an EMBL/GenBank/DDBJ whole genome shotgun (WGS) entry which is preliminary data.</text>
</comment>
<evidence type="ECO:0000313" key="1">
    <source>
        <dbReference type="EMBL" id="CAF4565096.1"/>
    </source>
</evidence>
<organism evidence="1 2">
    <name type="scientific">Didymodactylos carnosus</name>
    <dbReference type="NCBI Taxonomy" id="1234261"/>
    <lineage>
        <taxon>Eukaryota</taxon>
        <taxon>Metazoa</taxon>
        <taxon>Spiralia</taxon>
        <taxon>Gnathifera</taxon>
        <taxon>Rotifera</taxon>
        <taxon>Eurotatoria</taxon>
        <taxon>Bdelloidea</taxon>
        <taxon>Philodinida</taxon>
        <taxon>Philodinidae</taxon>
        <taxon>Didymodactylos</taxon>
    </lineage>
</organism>
<gene>
    <name evidence="1" type="ORF">TMI583_LOCUS50020</name>
</gene>
<feature type="non-terminal residue" evidence="1">
    <location>
        <position position="1"/>
    </location>
</feature>
<feature type="non-terminal residue" evidence="1">
    <location>
        <position position="144"/>
    </location>
</feature>
<dbReference type="Proteomes" id="UP000682733">
    <property type="component" value="Unassembled WGS sequence"/>
</dbReference>
<proteinExistence type="predicted"/>
<dbReference type="AlphaFoldDB" id="A0A8S2YIL3"/>
<reference evidence="1" key="1">
    <citation type="submission" date="2021-02" db="EMBL/GenBank/DDBJ databases">
        <authorList>
            <person name="Nowell W R."/>
        </authorList>
    </citation>
    <scope>NUCLEOTIDE SEQUENCE</scope>
</reference>
<name>A0A8S2YIL3_9BILA</name>
<sequence length="144" mass="16839">NIGIAILKILNNFLNIKEIDQQIVEKILAKVLSQISSSDDQIVDIVLNLSKKLEIVNHTNLLKFLYQILIENENKIMRNEAYEILSTCEFYSDNLKYINETVELEKKCLTKIIDTEENIFEDCLEQVKMKNKLTLNCFHMLTEL</sequence>